<dbReference type="GO" id="GO:0043066">
    <property type="term" value="P:negative regulation of apoptotic process"/>
    <property type="evidence" value="ECO:0007669"/>
    <property type="project" value="TreeGrafter"/>
</dbReference>
<proteinExistence type="predicted"/>
<dbReference type="GO" id="GO:0012505">
    <property type="term" value="C:endomembrane system"/>
    <property type="evidence" value="ECO:0007669"/>
    <property type="project" value="TreeGrafter"/>
</dbReference>
<organism evidence="3 4">
    <name type="scientific">Neogobius melanostomus</name>
    <name type="common">round goby</name>
    <dbReference type="NCBI Taxonomy" id="47308"/>
    <lineage>
        <taxon>Eukaryota</taxon>
        <taxon>Metazoa</taxon>
        <taxon>Chordata</taxon>
        <taxon>Craniata</taxon>
        <taxon>Vertebrata</taxon>
        <taxon>Euteleostomi</taxon>
        <taxon>Actinopterygii</taxon>
        <taxon>Neopterygii</taxon>
        <taxon>Teleostei</taxon>
        <taxon>Neoteleostei</taxon>
        <taxon>Acanthomorphata</taxon>
        <taxon>Gobiaria</taxon>
        <taxon>Gobiiformes</taxon>
        <taxon>Gobioidei</taxon>
        <taxon>Gobiidae</taxon>
        <taxon>Benthophilinae</taxon>
        <taxon>Neogobiini</taxon>
        <taxon>Neogobius</taxon>
    </lineage>
</organism>
<keyword evidence="1" id="KW-0802">TPR repeat</keyword>
<dbReference type="SUPFAM" id="SSF48452">
    <property type="entry name" value="TPR-like"/>
    <property type="match status" value="1"/>
</dbReference>
<evidence type="ECO:0000313" key="3">
    <source>
        <dbReference type="Ensembl" id="ENSNMLP00000031052.1"/>
    </source>
</evidence>
<dbReference type="AlphaFoldDB" id="A0A8C6UD04"/>
<dbReference type="Proteomes" id="UP000694523">
    <property type="component" value="Unplaced"/>
</dbReference>
<accession>A0A8C6UD04</accession>
<dbReference type="PANTHER" id="PTHR46512:SF5">
    <property type="entry name" value="TETRATRICOPEPTIDE REPEAT DOMAIN 9"/>
    <property type="match status" value="1"/>
</dbReference>
<evidence type="ECO:0000313" key="4">
    <source>
        <dbReference type="Proteomes" id="UP000694523"/>
    </source>
</evidence>
<evidence type="ECO:0000256" key="1">
    <source>
        <dbReference type="PROSITE-ProRule" id="PRU00339"/>
    </source>
</evidence>
<feature type="compositionally biased region" description="Basic and acidic residues" evidence="2">
    <location>
        <begin position="1"/>
        <end position="10"/>
    </location>
</feature>
<feature type="region of interest" description="Disordered" evidence="2">
    <location>
        <begin position="1"/>
        <end position="34"/>
    </location>
</feature>
<dbReference type="GO" id="GO:0005740">
    <property type="term" value="C:mitochondrial envelope"/>
    <property type="evidence" value="ECO:0007669"/>
    <property type="project" value="TreeGrafter"/>
</dbReference>
<evidence type="ECO:0000256" key="2">
    <source>
        <dbReference type="SAM" id="MobiDB-lite"/>
    </source>
</evidence>
<feature type="repeat" description="TPR" evidence="1">
    <location>
        <begin position="143"/>
        <end position="176"/>
    </location>
</feature>
<dbReference type="InterPro" id="IPR011990">
    <property type="entry name" value="TPR-like_helical_dom_sf"/>
</dbReference>
<dbReference type="PROSITE" id="PS50005">
    <property type="entry name" value="TPR"/>
    <property type="match status" value="1"/>
</dbReference>
<name>A0A8C6UD04_9GOBI</name>
<dbReference type="GO" id="GO:0005829">
    <property type="term" value="C:cytosol"/>
    <property type="evidence" value="ECO:0007669"/>
    <property type="project" value="TreeGrafter"/>
</dbReference>
<dbReference type="Gene3D" id="1.25.40.10">
    <property type="entry name" value="Tetratricopeptide repeat domain"/>
    <property type="match status" value="1"/>
</dbReference>
<dbReference type="InterPro" id="IPR019734">
    <property type="entry name" value="TPR_rpt"/>
</dbReference>
<dbReference type="PANTHER" id="PTHR46512">
    <property type="entry name" value="PEPTIDYLPROLYL ISOMERASE"/>
    <property type="match status" value="1"/>
</dbReference>
<keyword evidence="4" id="KW-1185">Reference proteome</keyword>
<protein>
    <submittedName>
        <fullName evidence="3">Tetratricopeptide repeat domain 9C</fullName>
    </submittedName>
</protein>
<dbReference type="InterPro" id="IPR050754">
    <property type="entry name" value="FKBP4/5/8-like"/>
</dbReference>
<dbReference type="GO" id="GO:0016020">
    <property type="term" value="C:membrane"/>
    <property type="evidence" value="ECO:0007669"/>
    <property type="project" value="TreeGrafter"/>
</dbReference>
<reference evidence="3" key="1">
    <citation type="submission" date="2025-08" db="UniProtKB">
        <authorList>
            <consortium name="Ensembl"/>
        </authorList>
    </citation>
    <scope>IDENTIFICATION</scope>
</reference>
<dbReference type="Ensembl" id="ENSNMLT00000034607.1">
    <property type="protein sequence ID" value="ENSNMLP00000031052.1"/>
    <property type="gene ID" value="ENSNMLG00000019524.1"/>
</dbReference>
<dbReference type="GO" id="GO:0044183">
    <property type="term" value="F:protein folding chaperone"/>
    <property type="evidence" value="ECO:0007669"/>
    <property type="project" value="TreeGrafter"/>
</dbReference>
<sequence>MDTSEAHDNVDVQGAEAEATQSSTLSGQTPSPRKPNWALLEEAVQMKTEGNAFYREKNLRSAIRRYHSALLILRGLDSEMMSCVKALGQVLLPLSPEQETLLRNTQVDVYNNLAACLLQKEGVNYARVKEYSLRVLQWQPHNVKALYRAGVATLELGDAQTAKEYFTQAFKEQPHDVNVKKYLQKAEERLNQELQKEKAMYRGMFCSGNGVHNQHESGD</sequence>
<feature type="compositionally biased region" description="Polar residues" evidence="2">
    <location>
        <begin position="19"/>
        <end position="31"/>
    </location>
</feature>
<dbReference type="SMART" id="SM00028">
    <property type="entry name" value="TPR"/>
    <property type="match status" value="2"/>
</dbReference>
<reference evidence="3" key="2">
    <citation type="submission" date="2025-09" db="UniProtKB">
        <authorList>
            <consortium name="Ensembl"/>
        </authorList>
    </citation>
    <scope>IDENTIFICATION</scope>
</reference>